<feature type="compositionally biased region" description="Basic and acidic residues" evidence="13">
    <location>
        <begin position="47"/>
        <end position="58"/>
    </location>
</feature>
<evidence type="ECO:0000256" key="4">
    <source>
        <dbReference type="ARBA" id="ARBA00022568"/>
    </source>
</evidence>
<dbReference type="InterPro" id="IPR015797">
    <property type="entry name" value="NUDIX_hydrolase-like_dom_sf"/>
</dbReference>
<gene>
    <name evidence="17" type="ORF">MAR_023457</name>
</gene>
<keyword evidence="11" id="KW-0407">Ion channel</keyword>
<evidence type="ECO:0000256" key="5">
    <source>
        <dbReference type="ARBA" id="ARBA00022673"/>
    </source>
</evidence>
<dbReference type="Gene3D" id="3.90.79.10">
    <property type="entry name" value="Nucleoside Triphosphate Pyrophosphohydrolase"/>
    <property type="match status" value="1"/>
</dbReference>
<evidence type="ECO:0000256" key="1">
    <source>
        <dbReference type="ARBA" id="ARBA00004651"/>
    </source>
</evidence>
<feature type="transmembrane region" description="Helical" evidence="14">
    <location>
        <begin position="1357"/>
        <end position="1378"/>
    </location>
</feature>
<feature type="domain" description="TRPM-like" evidence="16">
    <location>
        <begin position="731"/>
        <end position="969"/>
    </location>
</feature>
<sequence>MAEERKETAPLAGDMQEEDEVDPALVEVSNLCDKSDPASTSEAAESSDVKPADKHGSDDSLQQFLLTVGRQLPADASTASLAGSFAPSETGNVSKGTSPLSSVSRRRRPVLKRDSTLQNSVGSSLNLSAHGGSIIGLHEDPSDDGFHFAGHTMISPMVSGLPSSIPMNVTRTQRMGRFSVSPAQSFSQSITHRQGGKRTPTGSESSTQYSVKHSPDLNRTSCESSMQFKMSETSLIPEELQGTPTAPSSPRIPLPNAHNEQQRPLLLDYFDVVDVRSTRHSTEIPEGKQIEMEDLEDLMYEVDENQRTVKSNISVNTQDSATYVTAPLQCGNIRFVKDSVTMPFDPKKHYLCVNYDTLMPSVTNFMATYWGMRNPNIVLSVISAEEHFKPWKSQRLKDDFQKGIIKTANTTDMWIITNGIDAGVPKIIGDAIKEFNIEQQNSRIIINPMTNNSEQRKKRPKVIGIVPKDLVPYGVYFDGTEGVQIRNMGQKPSAEIYELNPDHTHFIMVEEDGHDSVCGGLRCLIEDQFRRKHGHKKKIQRLMSIGSDSEPVGAPPLEQFDYENYIPVVGLLVQGMPRNIDQVFFYIQNKMPVVVLKGSGGIADIIGYTFEELQEKAESDPDYEEHILKPELTKMIMRQFASHFEDNDIGKFALRDRIIQCCKMATEGEGDNTYMTVVNMKGWGSSMKDLDKYILRALFKSEKREGLGVHEQFQNDLQLTIDWNRPDLAWEIFQQDFTKVRIDKKMFEKALLQKDREEFIDLFLTQGVRVHKFLNHKKLKLLFEKADDREFFINICLEGVLGISVVPDQPLNNSFLSESLNRLIYKLSWLRNFIQPFELSMCSVGLNNMDSAIAERKAILCLVIWAVLMNRHKLAKTLWNRCDEPIGVALICSRIYKEMTKYNMEQYQRSELEENAKQFGEMALGALAICWRDSSVQAYHMLGRRLTDFNNKSVIEIAHDAGYIHFLAHPCCQKWLTKKFFGHLQVKELDWGFGRLPYWFKILVSVFFIFPMYIWITFIPPSKKKTPGHTEFPSYFYTKERQEDSDSEGDENDDEDEEEEDDILPHVTESTLKGLQAKKSDSIGIRLKSAVMNLPQKGKRHVPFHQKIYLLWTAPITKFWTTQVFYFAFLGVFSLATIWPTCGNQYLDMTVWLWTMIIELELVWRVYRKYHRYKTLSLVGNCMDILIIMAFLVILLLTRILHVWVGLSNYMQARTFMCYGLIYFFYRLLGIYLPISPTLGPMLLRISRMIKHDFVAFVRMFLIFMIVGGVTIQAVLYPHWPLSIELVKRVITRPIYAMFLTQVADLDGEPCSSSYENTTDYCYSGSVNSEAVQAKEIESLQKCPHTSLSAYVITLQYLLICKLVLVTLLFAMFALTIAKVDLIASEIWKFQRYSLIADFIERFSLPPPFTFLSMIYLVVRTLFRMCKKKLKKCCRKNKDLKLRSMHSRIGQRAIDDTLYWKKVAREYNAGEEAKQEKENMPQKQGDILVSLQDDLRTYRKSMKRLNDRIVELERMFQSSSLCLEDIAHKLEKNEVMGITNVKGRFIHVAARQSPYPSTTIARFPVFDKYVPWDTQYDVYDPKTYTLEKSKFLEHEIFYVDEDILELARLKEERDDDGRMSPITEFFPKWNTVTTTRDKNVRQDIDRLSWINIDDQPLRYEVKTFLDKIMSLDIDRLSPNKYNDQPSNMKGKGMPQDIDMLSQNRLDNQPDIDGLSRTKEDDQPFRYEVTSTGHGYPDAKVDDQLFRYELDPLNLQQNPMGRTGIRGKGILWRWGPNHVIKAVVTRWRRKYGPDLSAMTDYLYVEGKRDILHGLNNPYSILCQSFMSQVFNEEDTAKQYGKFDQRDMIQMQETQRQGSGLIRLPNLCATNGGEKLAGQLQFFSQFASVVVGGSTSRTSVQPMEVTNPVSNLRSTLLYKGYLDDPRNTDNAWVEAEELTVKWKEVSKYVKIFGNESVIVQEAARIHDAYC</sequence>
<feature type="transmembrane region" description="Helical" evidence="14">
    <location>
        <begin position="1221"/>
        <end position="1244"/>
    </location>
</feature>
<dbReference type="PANTHER" id="PTHR13800">
    <property type="entry name" value="TRANSIENT RECEPTOR POTENTIAL CATION CHANNEL, SUBFAMILY M, MEMBER 6"/>
    <property type="match status" value="1"/>
</dbReference>
<feature type="transmembrane region" description="Helical" evidence="14">
    <location>
        <begin position="1151"/>
        <end position="1167"/>
    </location>
</feature>
<feature type="transmembrane region" description="Helical" evidence="14">
    <location>
        <begin position="1256"/>
        <end position="1276"/>
    </location>
</feature>
<keyword evidence="3" id="KW-1003">Cell membrane</keyword>
<keyword evidence="5" id="KW-0107">Calcium channel</keyword>
<name>A0ABY7DNX2_MYAAR</name>
<keyword evidence="9" id="KW-0406">Ion transport</keyword>
<accession>A0ABY7DNX2</accession>
<dbReference type="Pfam" id="PF25969">
    <property type="entry name" value="NUDT9_N"/>
    <property type="match status" value="1"/>
</dbReference>
<evidence type="ECO:0000256" key="14">
    <source>
        <dbReference type="SAM" id="Phobius"/>
    </source>
</evidence>
<keyword evidence="7" id="KW-0106">Calcium</keyword>
<evidence type="ECO:0000256" key="12">
    <source>
        <dbReference type="SAM" id="Coils"/>
    </source>
</evidence>
<evidence type="ECO:0000256" key="7">
    <source>
        <dbReference type="ARBA" id="ARBA00022837"/>
    </source>
</evidence>
<feature type="region of interest" description="Disordered" evidence="13">
    <location>
        <begin position="1"/>
        <end position="62"/>
    </location>
</feature>
<evidence type="ECO:0000313" key="18">
    <source>
        <dbReference type="Proteomes" id="UP001164746"/>
    </source>
</evidence>
<dbReference type="EMBL" id="CP111014">
    <property type="protein sequence ID" value="WAQ99084.1"/>
    <property type="molecule type" value="Genomic_DNA"/>
</dbReference>
<feature type="transmembrane region" description="Helical" evidence="14">
    <location>
        <begin position="998"/>
        <end position="1016"/>
    </location>
</feature>
<keyword evidence="18" id="KW-1185">Reference proteome</keyword>
<evidence type="ECO:0000256" key="3">
    <source>
        <dbReference type="ARBA" id="ARBA00022475"/>
    </source>
</evidence>
<evidence type="ECO:0000256" key="8">
    <source>
        <dbReference type="ARBA" id="ARBA00022989"/>
    </source>
</evidence>
<feature type="transmembrane region" description="Helical" evidence="14">
    <location>
        <begin position="1179"/>
        <end position="1201"/>
    </location>
</feature>
<keyword evidence="12" id="KW-0175">Coiled coil</keyword>
<dbReference type="PANTHER" id="PTHR13800:SF1">
    <property type="entry name" value="TRANSIENT RECEPTOR POTENTIAL CATION CHANNEL TRPM"/>
    <property type="match status" value="1"/>
</dbReference>
<organism evidence="17 18">
    <name type="scientific">Mya arenaria</name>
    <name type="common">Soft-shell clam</name>
    <dbReference type="NCBI Taxonomy" id="6604"/>
    <lineage>
        <taxon>Eukaryota</taxon>
        <taxon>Metazoa</taxon>
        <taxon>Spiralia</taxon>
        <taxon>Lophotrochozoa</taxon>
        <taxon>Mollusca</taxon>
        <taxon>Bivalvia</taxon>
        <taxon>Autobranchia</taxon>
        <taxon>Heteroconchia</taxon>
        <taxon>Euheterodonta</taxon>
        <taxon>Imparidentia</taxon>
        <taxon>Neoheterodontei</taxon>
        <taxon>Myida</taxon>
        <taxon>Myoidea</taxon>
        <taxon>Myidae</taxon>
        <taxon>Mya</taxon>
    </lineage>
</organism>
<keyword evidence="2" id="KW-0813">Transport</keyword>
<dbReference type="Pfam" id="PF18139">
    <property type="entry name" value="LSDAT_euk"/>
    <property type="match status" value="1"/>
</dbReference>
<keyword evidence="10 14" id="KW-0472">Membrane</keyword>
<evidence type="ECO:0000256" key="9">
    <source>
        <dbReference type="ARBA" id="ARBA00023065"/>
    </source>
</evidence>
<feature type="transmembrane region" description="Helical" evidence="14">
    <location>
        <begin position="1119"/>
        <end position="1139"/>
    </location>
</feature>
<dbReference type="InterPro" id="IPR050927">
    <property type="entry name" value="TRPM"/>
</dbReference>
<feature type="region of interest" description="Disordered" evidence="13">
    <location>
        <begin position="181"/>
        <end position="219"/>
    </location>
</feature>
<keyword evidence="6 14" id="KW-0812">Transmembrane</keyword>
<evidence type="ECO:0000256" key="2">
    <source>
        <dbReference type="ARBA" id="ARBA00022448"/>
    </source>
</evidence>
<feature type="compositionally biased region" description="Polar residues" evidence="13">
    <location>
        <begin position="83"/>
        <end position="97"/>
    </location>
</feature>
<evidence type="ECO:0000256" key="10">
    <source>
        <dbReference type="ARBA" id="ARBA00023136"/>
    </source>
</evidence>
<keyword evidence="8 14" id="KW-1133">Transmembrane helix</keyword>
<evidence type="ECO:0000313" key="17">
    <source>
        <dbReference type="EMBL" id="WAQ99084.1"/>
    </source>
</evidence>
<comment type="subcellular location">
    <subcellularLocation>
        <location evidence="1">Cell membrane</location>
        <topology evidence="1">Multi-pass membrane protein</topology>
    </subcellularLocation>
</comment>
<evidence type="ECO:0000256" key="6">
    <source>
        <dbReference type="ARBA" id="ARBA00022692"/>
    </source>
</evidence>
<keyword evidence="4" id="KW-0109">Calcium transport</keyword>
<evidence type="ECO:0000259" key="15">
    <source>
        <dbReference type="Pfam" id="PF18139"/>
    </source>
</evidence>
<dbReference type="Proteomes" id="UP001164746">
    <property type="component" value="Chromosome 3"/>
</dbReference>
<protein>
    <submittedName>
        <fullName evidence="17">TMP2L-like protein</fullName>
    </submittedName>
</protein>
<reference evidence="17" key="1">
    <citation type="submission" date="2022-11" db="EMBL/GenBank/DDBJ databases">
        <title>Centuries of genome instability and evolution in soft-shell clam transmissible cancer (bioRxiv).</title>
        <authorList>
            <person name="Hart S.F.M."/>
            <person name="Yonemitsu M.A."/>
            <person name="Giersch R.M."/>
            <person name="Beal B.F."/>
            <person name="Arriagada G."/>
            <person name="Davis B.W."/>
            <person name="Ostrander E.A."/>
            <person name="Goff S.P."/>
            <person name="Metzger M.J."/>
        </authorList>
    </citation>
    <scope>NUCLEOTIDE SEQUENCE</scope>
    <source>
        <strain evidence="17">MELC-2E11</strain>
        <tissue evidence="17">Siphon/mantle</tissue>
    </source>
</reference>
<dbReference type="SUPFAM" id="SSF55811">
    <property type="entry name" value="Nudix"/>
    <property type="match status" value="1"/>
</dbReference>
<proteinExistence type="predicted"/>
<dbReference type="InterPro" id="IPR057366">
    <property type="entry name" value="TRPM-like"/>
</dbReference>
<evidence type="ECO:0000256" key="13">
    <source>
        <dbReference type="SAM" id="MobiDB-lite"/>
    </source>
</evidence>
<dbReference type="Pfam" id="PF25508">
    <property type="entry name" value="TRPM2"/>
    <property type="match status" value="1"/>
</dbReference>
<feature type="region of interest" description="Disordered" evidence="13">
    <location>
        <begin position="1040"/>
        <end position="1063"/>
    </location>
</feature>
<feature type="domain" description="TRPM SLOG" evidence="15">
    <location>
        <begin position="349"/>
        <end position="647"/>
    </location>
</feature>
<feature type="compositionally biased region" description="Acidic residues" evidence="13">
    <location>
        <begin position="1045"/>
        <end position="1062"/>
    </location>
</feature>
<evidence type="ECO:0000259" key="16">
    <source>
        <dbReference type="Pfam" id="PF25508"/>
    </source>
</evidence>
<feature type="transmembrane region" description="Helical" evidence="14">
    <location>
        <begin position="1399"/>
        <end position="1419"/>
    </location>
</feature>
<feature type="region of interest" description="Disordered" evidence="13">
    <location>
        <begin position="83"/>
        <end position="124"/>
    </location>
</feature>
<evidence type="ECO:0000256" key="11">
    <source>
        <dbReference type="ARBA" id="ARBA00023303"/>
    </source>
</evidence>
<dbReference type="InterPro" id="IPR041491">
    <property type="entry name" value="TRPM_SLOG"/>
</dbReference>
<feature type="compositionally biased region" description="Polar residues" evidence="13">
    <location>
        <begin position="181"/>
        <end position="192"/>
    </location>
</feature>
<feature type="compositionally biased region" description="Polar residues" evidence="13">
    <location>
        <begin position="200"/>
        <end position="219"/>
    </location>
</feature>
<feature type="coiled-coil region" evidence="12">
    <location>
        <begin position="1488"/>
        <end position="1515"/>
    </location>
</feature>